<dbReference type="GO" id="GO:0016020">
    <property type="term" value="C:membrane"/>
    <property type="evidence" value="ECO:0007669"/>
    <property type="project" value="UniProtKB-SubCell"/>
</dbReference>
<dbReference type="InterPro" id="IPR018097">
    <property type="entry name" value="EGF_Ca-bd_CS"/>
</dbReference>
<evidence type="ECO:0000256" key="8">
    <source>
        <dbReference type="ARBA" id="ARBA00023136"/>
    </source>
</evidence>
<dbReference type="WBParaSite" id="EgrG_000465800">
    <property type="protein sequence ID" value="EgrG_000465800"/>
    <property type="gene ID" value="EgrG_000465800"/>
</dbReference>
<dbReference type="Pfam" id="PF21700">
    <property type="entry name" value="EGF_DL_JAG"/>
    <property type="match status" value="1"/>
</dbReference>
<keyword evidence="6" id="KW-0677">Repeat</keyword>
<keyword evidence="4 13" id="KW-0812">Transmembrane</keyword>
<feature type="disulfide bond" evidence="11">
    <location>
        <begin position="461"/>
        <end position="470"/>
    </location>
</feature>
<evidence type="ECO:0000256" key="10">
    <source>
        <dbReference type="ARBA" id="ARBA00023180"/>
    </source>
</evidence>
<dbReference type="AlphaFoldDB" id="A0A068WP03"/>
<keyword evidence="2" id="KW-0217">Developmental protein</keyword>
<organism evidence="15">
    <name type="scientific">Echinococcus granulosus</name>
    <name type="common">Hydatid tapeworm</name>
    <dbReference type="NCBI Taxonomy" id="6210"/>
    <lineage>
        <taxon>Eukaryota</taxon>
        <taxon>Metazoa</taxon>
        <taxon>Spiralia</taxon>
        <taxon>Lophotrochozoa</taxon>
        <taxon>Platyhelminthes</taxon>
        <taxon>Cestoda</taxon>
        <taxon>Eucestoda</taxon>
        <taxon>Cyclophyllidea</taxon>
        <taxon>Taeniidae</taxon>
        <taxon>Echinococcus</taxon>
        <taxon>Echinococcus granulosus group</taxon>
    </lineage>
</organism>
<feature type="transmembrane region" description="Helical" evidence="13">
    <location>
        <begin position="547"/>
        <end position="573"/>
    </location>
</feature>
<feature type="domain" description="EGF-like" evidence="14">
    <location>
        <begin position="352"/>
        <end position="389"/>
    </location>
</feature>
<dbReference type="SUPFAM" id="SSF57196">
    <property type="entry name" value="EGF/Laminin"/>
    <property type="match status" value="4"/>
</dbReference>
<dbReference type="InterPro" id="IPR000152">
    <property type="entry name" value="EGF-type_Asp/Asn_hydroxyl_site"/>
</dbReference>
<feature type="domain" description="EGF-like" evidence="14">
    <location>
        <begin position="308"/>
        <end position="350"/>
    </location>
</feature>
<dbReference type="PANTHER" id="PTHR12916:SF11">
    <property type="entry name" value="MUCIN-4"/>
    <property type="match status" value="1"/>
</dbReference>
<accession>A0A068WP03</accession>
<keyword evidence="8 13" id="KW-0472">Membrane</keyword>
<dbReference type="InterPro" id="IPR000742">
    <property type="entry name" value="EGF"/>
</dbReference>
<dbReference type="SMART" id="SM00181">
    <property type="entry name" value="EGF"/>
    <property type="match status" value="7"/>
</dbReference>
<dbReference type="Gene3D" id="2.60.40.3510">
    <property type="match status" value="1"/>
</dbReference>
<dbReference type="GO" id="GO:0005112">
    <property type="term" value="F:Notch binding"/>
    <property type="evidence" value="ECO:0007669"/>
    <property type="project" value="TreeGrafter"/>
</dbReference>
<evidence type="ECO:0000256" key="13">
    <source>
        <dbReference type="SAM" id="Phobius"/>
    </source>
</evidence>
<evidence type="ECO:0000256" key="7">
    <source>
        <dbReference type="ARBA" id="ARBA00022989"/>
    </source>
</evidence>
<evidence type="ECO:0000256" key="2">
    <source>
        <dbReference type="ARBA" id="ARBA00022473"/>
    </source>
</evidence>
<evidence type="ECO:0000256" key="5">
    <source>
        <dbReference type="ARBA" id="ARBA00022729"/>
    </source>
</evidence>
<evidence type="ECO:0000256" key="12">
    <source>
        <dbReference type="SAM" id="MobiDB-lite"/>
    </source>
</evidence>
<evidence type="ECO:0000313" key="16">
    <source>
        <dbReference type="Proteomes" id="UP000492820"/>
    </source>
</evidence>
<comment type="subcellular location">
    <subcellularLocation>
        <location evidence="1">Membrane</location>
        <topology evidence="1">Single-pass type I membrane protein</topology>
    </subcellularLocation>
</comment>
<keyword evidence="10" id="KW-0325">Glycoprotein</keyword>
<evidence type="ECO:0000259" key="14">
    <source>
        <dbReference type="PROSITE" id="PS50026"/>
    </source>
</evidence>
<dbReference type="Gene3D" id="2.10.25.10">
    <property type="entry name" value="Laminin"/>
    <property type="match status" value="6"/>
</dbReference>
<feature type="compositionally biased region" description="Low complexity" evidence="12">
    <location>
        <begin position="808"/>
        <end position="818"/>
    </location>
</feature>
<keyword evidence="9 11" id="KW-1015">Disulfide bond</keyword>
<keyword evidence="7 13" id="KW-1133">Transmembrane helix</keyword>
<reference evidence="15 16" key="1">
    <citation type="journal article" date="2013" name="Nature">
        <title>The genomes of four tapeworm species reveal adaptations to parasitism.</title>
        <authorList>
            <person name="Tsai I.J."/>
            <person name="Zarowiecki M."/>
            <person name="Holroyd N."/>
            <person name="Garciarrubio A."/>
            <person name="Sanchez-Flores A."/>
            <person name="Brooks K.L."/>
            <person name="Tracey A."/>
            <person name="Bobes R.J."/>
            <person name="Fragoso G."/>
            <person name="Sciutto E."/>
            <person name="Aslett M."/>
            <person name="Beasley H."/>
            <person name="Bennett H.M."/>
            <person name="Cai J."/>
            <person name="Camicia F."/>
            <person name="Clark R."/>
            <person name="Cucher M."/>
            <person name="De Silva N."/>
            <person name="Day T.A."/>
            <person name="Deplazes P."/>
            <person name="Estrada K."/>
            <person name="Fernandez C."/>
            <person name="Holland P.W."/>
            <person name="Hou J."/>
            <person name="Hu S."/>
            <person name="Huckvale T."/>
            <person name="Hung S.S."/>
            <person name="Kamenetzky L."/>
            <person name="Keane J.A."/>
            <person name="Kiss F."/>
            <person name="Koziol U."/>
            <person name="Lambert O."/>
            <person name="Liu K."/>
            <person name="Luo X."/>
            <person name="Luo Y."/>
            <person name="Macchiaroli N."/>
            <person name="Nichol S."/>
            <person name="Paps J."/>
            <person name="Parkinson J."/>
            <person name="Pouchkina-Stantcheva N."/>
            <person name="Riddiford N."/>
            <person name="Rosenzvit M."/>
            <person name="Salinas G."/>
            <person name="Wasmuth J.D."/>
            <person name="Zamanian M."/>
            <person name="Zheng Y."/>
            <person name="Cai X."/>
            <person name="Soberon X."/>
            <person name="Olson P.D."/>
            <person name="Laclette J.P."/>
            <person name="Brehm K."/>
            <person name="Berriman M."/>
            <person name="Garciarrubio A."/>
            <person name="Bobes R.J."/>
            <person name="Fragoso G."/>
            <person name="Sanchez-Flores A."/>
            <person name="Estrada K."/>
            <person name="Cevallos M.A."/>
            <person name="Morett E."/>
            <person name="Gonzalez V."/>
            <person name="Portillo T."/>
            <person name="Ochoa-Leyva A."/>
            <person name="Jose M.V."/>
            <person name="Sciutto E."/>
            <person name="Landa A."/>
            <person name="Jimenez L."/>
            <person name="Valdes V."/>
            <person name="Carrero J.C."/>
            <person name="Larralde C."/>
            <person name="Morales-Montor J."/>
            <person name="Limon-Lason J."/>
            <person name="Soberon X."/>
            <person name="Laclette J.P."/>
        </authorList>
    </citation>
    <scope>NUCLEOTIDE SEQUENCE [LARGE SCALE GENOMIC DNA]</scope>
</reference>
<feature type="domain" description="EGF-like" evidence="14">
    <location>
        <begin position="391"/>
        <end position="433"/>
    </location>
</feature>
<dbReference type="PANTHER" id="PTHR12916">
    <property type="entry name" value="CYTOCHROME C OXIDASE POLYPEPTIDE VIC-2"/>
    <property type="match status" value="1"/>
</dbReference>
<comment type="caution">
    <text evidence="11">Lacks conserved residue(s) required for the propagation of feature annotation.</text>
</comment>
<proteinExistence type="predicted"/>
<protein>
    <submittedName>
        <fullName evidence="15 17">Neurogenic locus protein delta</fullName>
    </submittedName>
</protein>
<name>A0A068WP03_ECHGR</name>
<feature type="disulfide bond" evidence="11">
    <location>
        <begin position="423"/>
        <end position="432"/>
    </location>
</feature>
<feature type="domain" description="EGF-like" evidence="14">
    <location>
        <begin position="435"/>
        <end position="471"/>
    </location>
</feature>
<evidence type="ECO:0000256" key="4">
    <source>
        <dbReference type="ARBA" id="ARBA00022692"/>
    </source>
</evidence>
<sequence length="832" mass="92311">MAIKTRLAYYVFLTLFCTLVAGGGIFEIRVERFQLDENFPAAKCCPQDDDEDADRSFTACLAKCQFLVRVCLDKYQTVWNANRQPECPLGSKVAPLPLAQLKKPLVNISFPVLTTWRENFTLILDILHGTGETNPPKLLFRLPSNEVNFTSHHHWKVKSFGSRSPLAYGKPHSQMAPTQRGIGLSVLTTFTFKCSPGFSGPLCENKCDPEDSQLESADCESDETRCPQGYKGQRCDIPICTKGCQNGDCVDPDTCRCHQGWTGEDCSVCQVYPGCKHGSCSFDPKKNRQLPFTCFCEDGWGGMLCDIDLQFCQNNKGVCKNNGKCENVRSPSGQPYRCICLPGFRGDHCEMMQLDCLSHGCRNGGQCTQHMDGQTRCICPKGYYGNLCEFNQTVCSEHPCQAANSVCHPLSRPKNGRQFYCACPPGYTGENCEINVDDCASEPCRNGAFCEDLISSYRCICPSGFSGIWCENREVECPPNTCSKGSTCYKTKDGTFKCSPISETNFQKYQSYSTANTTLLTSAEPLTSDKGSIVMVHLQPSFLSLTIGIPVAVALSGLVLAIAVCLFMAACLWRREKTQSKRKPPPQNFSPKFQLEEDMNGYASETSTVWSAYEPLNSLRSDETTLPKLSLYPKLKGEDKIKHLEPSLYHQQRYCEAPSNRPFSTVLSSTSTYETPCSYEDTSVPTLPPRPSRIGSIIAYPPTFLRPILYPFAPQATFPGQRFTKSPTDLAYTTLTEDNKRHKDTIVYAIIRPSDVVQSLYPNVPKRKQTFIRSSSGSGDGGYRESEVCRPKVLSQLALIETKVVSGHRSSSSSGSSSCREQKVDTSTSTRI</sequence>
<evidence type="ECO:0000256" key="1">
    <source>
        <dbReference type="ARBA" id="ARBA00004479"/>
    </source>
</evidence>
<dbReference type="CDD" id="cd00054">
    <property type="entry name" value="EGF_CA"/>
    <property type="match status" value="3"/>
</dbReference>
<feature type="disulfide bond" evidence="11">
    <location>
        <begin position="379"/>
        <end position="388"/>
    </location>
</feature>
<feature type="disulfide bond" evidence="11">
    <location>
        <begin position="257"/>
        <end position="266"/>
    </location>
</feature>
<dbReference type="PROSITE" id="PS00022">
    <property type="entry name" value="EGF_1"/>
    <property type="match status" value="5"/>
</dbReference>
<dbReference type="EMBL" id="LK028579">
    <property type="protein sequence ID" value="CDS19357.1"/>
    <property type="molecule type" value="Genomic_DNA"/>
</dbReference>
<dbReference type="InterPro" id="IPR011651">
    <property type="entry name" value="Notch_ligand_N"/>
</dbReference>
<keyword evidence="3 11" id="KW-0245">EGF-like domain</keyword>
<reference evidence="15" key="2">
    <citation type="submission" date="2014-06" db="EMBL/GenBank/DDBJ databases">
        <authorList>
            <person name="Aslett M."/>
        </authorList>
    </citation>
    <scope>NUCLEOTIDE SEQUENCE</scope>
</reference>
<dbReference type="PROSITE" id="PS01186">
    <property type="entry name" value="EGF_2"/>
    <property type="match status" value="4"/>
</dbReference>
<evidence type="ECO:0000256" key="11">
    <source>
        <dbReference type="PROSITE-ProRule" id="PRU00076"/>
    </source>
</evidence>
<evidence type="ECO:0000256" key="9">
    <source>
        <dbReference type="ARBA" id="ARBA00023157"/>
    </source>
</evidence>
<feature type="region of interest" description="Disordered" evidence="12">
    <location>
        <begin position="808"/>
        <end position="832"/>
    </location>
</feature>
<keyword evidence="5" id="KW-0732">Signal</keyword>
<feature type="domain" description="EGF-like" evidence="14">
    <location>
        <begin position="236"/>
        <end position="267"/>
    </location>
</feature>
<dbReference type="GO" id="GO:0005509">
    <property type="term" value="F:calcium ion binding"/>
    <property type="evidence" value="ECO:0007669"/>
    <property type="project" value="InterPro"/>
</dbReference>
<dbReference type="GO" id="GO:0007219">
    <property type="term" value="P:Notch signaling pathway"/>
    <property type="evidence" value="ECO:0007669"/>
    <property type="project" value="InterPro"/>
</dbReference>
<dbReference type="FunFam" id="2.10.25.10:FF:000472">
    <property type="entry name" value="Uncharacterized protein, isoform A"/>
    <property type="match status" value="1"/>
</dbReference>
<evidence type="ECO:0000256" key="6">
    <source>
        <dbReference type="ARBA" id="ARBA00022737"/>
    </source>
</evidence>
<dbReference type="PROSITE" id="PS00010">
    <property type="entry name" value="ASX_HYDROXYL"/>
    <property type="match status" value="1"/>
</dbReference>
<dbReference type="OrthoDB" id="5953235at2759"/>
<dbReference type="Proteomes" id="UP000492820">
    <property type="component" value="Unassembled WGS sequence"/>
</dbReference>
<feature type="transmembrane region" description="Helical" evidence="13">
    <location>
        <begin position="7"/>
        <end position="26"/>
    </location>
</feature>
<evidence type="ECO:0000313" key="15">
    <source>
        <dbReference type="EMBL" id="CDS19357.1"/>
    </source>
</evidence>
<feature type="disulfide bond" evidence="11">
    <location>
        <begin position="340"/>
        <end position="349"/>
    </location>
</feature>
<evidence type="ECO:0000313" key="17">
    <source>
        <dbReference type="WBParaSite" id="EgrG_000465800"/>
    </source>
</evidence>
<gene>
    <name evidence="15" type="ORF">EgrG_000465800</name>
</gene>
<dbReference type="PROSITE" id="PS50026">
    <property type="entry name" value="EGF_3"/>
    <property type="match status" value="5"/>
</dbReference>
<dbReference type="PROSITE" id="PS01187">
    <property type="entry name" value="EGF_CA"/>
    <property type="match status" value="1"/>
</dbReference>
<dbReference type="InterPro" id="IPR001881">
    <property type="entry name" value="EGF-like_Ca-bd_dom"/>
</dbReference>
<reference evidence="17" key="3">
    <citation type="submission" date="2020-10" db="UniProtKB">
        <authorList>
            <consortium name="WormBaseParasite"/>
        </authorList>
    </citation>
    <scope>IDENTIFICATION</scope>
</reference>
<dbReference type="Pfam" id="PF07657">
    <property type="entry name" value="MNNL"/>
    <property type="match status" value="1"/>
</dbReference>
<evidence type="ECO:0000256" key="3">
    <source>
        <dbReference type="ARBA" id="ARBA00022536"/>
    </source>
</evidence>
<dbReference type="GO" id="GO:0032502">
    <property type="term" value="P:developmental process"/>
    <property type="evidence" value="ECO:0007669"/>
    <property type="project" value="UniProtKB-ARBA"/>
</dbReference>
<dbReference type="SMART" id="SM00179">
    <property type="entry name" value="EGF_CA"/>
    <property type="match status" value="3"/>
</dbReference>
<dbReference type="Pfam" id="PF00008">
    <property type="entry name" value="EGF"/>
    <property type="match status" value="2"/>
</dbReference>